<evidence type="ECO:0008006" key="2">
    <source>
        <dbReference type="Google" id="ProtNLM"/>
    </source>
</evidence>
<dbReference type="Gene3D" id="1.25.40.10">
    <property type="entry name" value="Tetratricopeptide repeat domain"/>
    <property type="match status" value="1"/>
</dbReference>
<name>A0A0F9GN28_9ZZZZ</name>
<proteinExistence type="predicted"/>
<organism evidence="1">
    <name type="scientific">marine sediment metagenome</name>
    <dbReference type="NCBI Taxonomy" id="412755"/>
    <lineage>
        <taxon>unclassified sequences</taxon>
        <taxon>metagenomes</taxon>
        <taxon>ecological metagenomes</taxon>
    </lineage>
</organism>
<gene>
    <name evidence="1" type="ORF">LCGC14_2163850</name>
</gene>
<dbReference type="AlphaFoldDB" id="A0A0F9GN28"/>
<accession>A0A0F9GN28</accession>
<comment type="caution">
    <text evidence="1">The sequence shown here is derived from an EMBL/GenBank/DDBJ whole genome shotgun (WGS) entry which is preliminary data.</text>
</comment>
<dbReference type="InterPro" id="IPR011990">
    <property type="entry name" value="TPR-like_helical_dom_sf"/>
</dbReference>
<protein>
    <recommendedName>
        <fullName evidence="2">Outer membrane lipoprotein BamD-like domain-containing protein</fullName>
    </recommendedName>
</protein>
<feature type="non-terminal residue" evidence="1">
    <location>
        <position position="360"/>
    </location>
</feature>
<dbReference type="SUPFAM" id="SSF48452">
    <property type="entry name" value="TPR-like"/>
    <property type="match status" value="2"/>
</dbReference>
<sequence>MKPGPIVLLTALAMLTAFTGASAPPKNYTAELRKATQSIQRKQWPQALKMLDGLLKKHKEPELVKELTLHRIRCLAGAADHPAAVAEAVKLQGLFPQDKDVQSKAMLLQGDSLRGQKKFPEAIVVYRKLAKDHAAYADRAADALGRAGDVYCSDLKKYPEGLAVYAEVAKTFAANTSRAADAVLRAAGVNQTLVKDMPKAAAGYLALCEKYADVYDERNKSIFYTKAVDCLRAAKKLPEAQAVAAKAEKALPSMSYKSPQAIRQVDLLMEMKKYPQARAQVDRIICAYPLAATTCQPAQLRAVGAWRAESKFAEAAGAARILYNAAGDEKSIREAAHAVAMAFRSVDGNLGRANEFLSYQ</sequence>
<dbReference type="EMBL" id="LAZR01027809">
    <property type="protein sequence ID" value="KKL64552.1"/>
    <property type="molecule type" value="Genomic_DNA"/>
</dbReference>
<reference evidence="1" key="1">
    <citation type="journal article" date="2015" name="Nature">
        <title>Complex archaea that bridge the gap between prokaryotes and eukaryotes.</title>
        <authorList>
            <person name="Spang A."/>
            <person name="Saw J.H."/>
            <person name="Jorgensen S.L."/>
            <person name="Zaremba-Niedzwiedzka K."/>
            <person name="Martijn J."/>
            <person name="Lind A.E."/>
            <person name="van Eijk R."/>
            <person name="Schleper C."/>
            <person name="Guy L."/>
            <person name="Ettema T.J."/>
        </authorList>
    </citation>
    <scope>NUCLEOTIDE SEQUENCE</scope>
</reference>
<evidence type="ECO:0000313" key="1">
    <source>
        <dbReference type="EMBL" id="KKL64552.1"/>
    </source>
</evidence>